<evidence type="ECO:0000256" key="5">
    <source>
        <dbReference type="ARBA" id="ARBA00022645"/>
    </source>
</evidence>
<evidence type="ECO:0000256" key="4">
    <source>
        <dbReference type="ARBA" id="ARBA00012448"/>
    </source>
</evidence>
<dbReference type="Gene3D" id="3.40.710.10">
    <property type="entry name" value="DD-peptidase/beta-lactamase superfamily"/>
    <property type="match status" value="1"/>
</dbReference>
<keyword evidence="7" id="KW-0732">Signal</keyword>
<evidence type="ECO:0000259" key="16">
    <source>
        <dbReference type="SMART" id="SM00936"/>
    </source>
</evidence>
<comment type="pathway">
    <text evidence="2">Cell wall biogenesis; peptidoglycan biosynthesis.</text>
</comment>
<evidence type="ECO:0000256" key="8">
    <source>
        <dbReference type="ARBA" id="ARBA00022801"/>
    </source>
</evidence>
<dbReference type="InterPro" id="IPR001967">
    <property type="entry name" value="Peptidase_S11_N"/>
</dbReference>
<evidence type="ECO:0000256" key="10">
    <source>
        <dbReference type="ARBA" id="ARBA00022984"/>
    </source>
</evidence>
<dbReference type="GO" id="GO:0008360">
    <property type="term" value="P:regulation of cell shape"/>
    <property type="evidence" value="ECO:0007669"/>
    <property type="project" value="UniProtKB-KW"/>
</dbReference>
<comment type="similarity">
    <text evidence="3 15">Belongs to the peptidase S11 family.</text>
</comment>
<dbReference type="SUPFAM" id="SSF56601">
    <property type="entry name" value="beta-lactamase/transpeptidase-like"/>
    <property type="match status" value="1"/>
</dbReference>
<keyword evidence="11" id="KW-0961">Cell wall biogenesis/degradation</keyword>
<protein>
    <recommendedName>
        <fullName evidence="4">serine-type D-Ala-D-Ala carboxypeptidase</fullName>
        <ecNumber evidence="4">3.4.16.4</ecNumber>
    </recommendedName>
</protein>
<evidence type="ECO:0000256" key="2">
    <source>
        <dbReference type="ARBA" id="ARBA00004752"/>
    </source>
</evidence>
<reference evidence="17" key="1">
    <citation type="submission" date="2019-02" db="EMBL/GenBank/DDBJ databases">
        <authorList>
            <person name="Gruber-Vodicka R. H."/>
            <person name="Seah K. B. B."/>
        </authorList>
    </citation>
    <scope>NUCLEOTIDE SEQUENCE</scope>
    <source>
        <strain evidence="17">BECK_DK47</strain>
    </source>
</reference>
<dbReference type="GO" id="GO:0009002">
    <property type="term" value="F:serine-type D-Ala-D-Ala carboxypeptidase activity"/>
    <property type="evidence" value="ECO:0007669"/>
    <property type="project" value="UniProtKB-EC"/>
</dbReference>
<evidence type="ECO:0000256" key="11">
    <source>
        <dbReference type="ARBA" id="ARBA00023316"/>
    </source>
</evidence>
<dbReference type="GO" id="GO:0071555">
    <property type="term" value="P:cell wall organization"/>
    <property type="evidence" value="ECO:0007669"/>
    <property type="project" value="UniProtKB-KW"/>
</dbReference>
<dbReference type="InterPro" id="IPR012338">
    <property type="entry name" value="Beta-lactam/transpept-like"/>
</dbReference>
<evidence type="ECO:0000313" key="17">
    <source>
        <dbReference type="EMBL" id="VFJ56459.1"/>
    </source>
</evidence>
<accession>A0A450SQZ6</accession>
<dbReference type="EC" id="3.4.16.4" evidence="4"/>
<proteinExistence type="inferred from homology"/>
<evidence type="ECO:0000256" key="13">
    <source>
        <dbReference type="PIRSR" id="PIRSR618044-1"/>
    </source>
</evidence>
<dbReference type="Pfam" id="PF07943">
    <property type="entry name" value="PBP5_C"/>
    <property type="match status" value="1"/>
</dbReference>
<dbReference type="SMART" id="SM00936">
    <property type="entry name" value="PBP5_C"/>
    <property type="match status" value="1"/>
</dbReference>
<sequence length="412" mass="45716">MYNVHFVFLLSCRVFVLMLKSYPMSPSCQNHSAFSVLAFVTLAMLLLPVAMASPPLAPPSPPSVGAGGYLLMDYYSGSVLVDKNTDKRVPPASLTKMMTSYVVFSELKAGNLTPEEEVLISEKAWRTPGSRTFLEVNTHVPVEILLKGMIVQSGNDASVALAEHIAGDEAVFAQRMNQEAKRLGLTRTNFVNATGLPDDNHYTTARDMAILGIALIRDFPELYKLHAIKSYEYNNIKQFNRNKLLWRDESVDGIKTGHTEAAGYCLVAAARKDGMRLLSVVMDADSVKSRTEAARSLLRYGFRFFETHRLYTGGAVISTVPVWKGKSDTLEVGVKDDLYITVPARRQESAIRADMQVNALITAPVTEGKVYGKIRVLLDDELLLERPVIALQSVPEGGMWKKAFDSIRLYFH</sequence>
<feature type="active site" description="Proton acceptor" evidence="13">
    <location>
        <position position="96"/>
    </location>
</feature>
<dbReference type="InterPro" id="IPR012907">
    <property type="entry name" value="Peptidase_S11_C"/>
</dbReference>
<dbReference type="PANTHER" id="PTHR21581:SF6">
    <property type="entry name" value="TRAFFICKING PROTEIN PARTICLE COMPLEX SUBUNIT 12"/>
    <property type="match status" value="1"/>
</dbReference>
<dbReference type="PANTHER" id="PTHR21581">
    <property type="entry name" value="D-ALANYL-D-ALANINE CARBOXYPEPTIDASE"/>
    <property type="match status" value="1"/>
</dbReference>
<evidence type="ECO:0000256" key="9">
    <source>
        <dbReference type="ARBA" id="ARBA00022960"/>
    </source>
</evidence>
<gene>
    <name evidence="17" type="ORF">BECKDK2373B_GA0170837_105810</name>
</gene>
<evidence type="ECO:0000256" key="15">
    <source>
        <dbReference type="RuleBase" id="RU004016"/>
    </source>
</evidence>
<dbReference type="InterPro" id="IPR015956">
    <property type="entry name" value="Peniciliin-bd_prot_C_sf"/>
</dbReference>
<organism evidence="17">
    <name type="scientific">Candidatus Kentrum sp. DK</name>
    <dbReference type="NCBI Taxonomy" id="2126562"/>
    <lineage>
        <taxon>Bacteria</taxon>
        <taxon>Pseudomonadati</taxon>
        <taxon>Pseudomonadota</taxon>
        <taxon>Gammaproteobacteria</taxon>
        <taxon>Candidatus Kentrum</taxon>
    </lineage>
</organism>
<dbReference type="SUPFAM" id="SSF69189">
    <property type="entry name" value="Penicillin-binding protein associated domain"/>
    <property type="match status" value="1"/>
</dbReference>
<feature type="active site" evidence="13">
    <location>
        <position position="153"/>
    </location>
</feature>
<dbReference type="Gene3D" id="2.60.410.10">
    <property type="entry name" value="D-Ala-D-Ala carboxypeptidase, C-terminal domain"/>
    <property type="match status" value="1"/>
</dbReference>
<feature type="domain" description="Peptidase S11 D-Ala-D-Ala carboxypeptidase A C-terminal" evidence="16">
    <location>
        <begin position="305"/>
        <end position="396"/>
    </location>
</feature>
<evidence type="ECO:0000256" key="12">
    <source>
        <dbReference type="ARBA" id="ARBA00034000"/>
    </source>
</evidence>
<feature type="binding site" evidence="14">
    <location>
        <position position="255"/>
    </location>
    <ligand>
        <name>substrate</name>
    </ligand>
</feature>
<evidence type="ECO:0000256" key="3">
    <source>
        <dbReference type="ARBA" id="ARBA00007164"/>
    </source>
</evidence>
<evidence type="ECO:0000256" key="1">
    <source>
        <dbReference type="ARBA" id="ARBA00003217"/>
    </source>
</evidence>
<keyword evidence="8" id="KW-0378">Hydrolase</keyword>
<comment type="catalytic activity">
    <reaction evidence="12">
        <text>Preferential cleavage: (Ac)2-L-Lys-D-Ala-|-D-Ala. Also transpeptidation of peptidyl-alanyl moieties that are N-acyl substituents of D-alanine.</text>
        <dbReference type="EC" id="3.4.16.4"/>
    </reaction>
</comment>
<evidence type="ECO:0000256" key="14">
    <source>
        <dbReference type="PIRSR" id="PIRSR618044-2"/>
    </source>
</evidence>
<name>A0A450SQZ6_9GAMM</name>
<dbReference type="GO" id="GO:0009252">
    <property type="term" value="P:peptidoglycan biosynthetic process"/>
    <property type="evidence" value="ECO:0007669"/>
    <property type="project" value="UniProtKB-UniPathway"/>
</dbReference>
<evidence type="ECO:0000256" key="7">
    <source>
        <dbReference type="ARBA" id="ARBA00022729"/>
    </source>
</evidence>
<comment type="function">
    <text evidence="1">Removes C-terminal D-alanyl residues from sugar-peptide cell wall precursors.</text>
</comment>
<dbReference type="InterPro" id="IPR037167">
    <property type="entry name" value="Peptidase_S11_C_sf"/>
</dbReference>
<dbReference type="Pfam" id="PF00768">
    <property type="entry name" value="Peptidase_S11"/>
    <property type="match status" value="1"/>
</dbReference>
<dbReference type="EMBL" id="CAADEX010000058">
    <property type="protein sequence ID" value="VFJ56459.1"/>
    <property type="molecule type" value="Genomic_DNA"/>
</dbReference>
<keyword evidence="10" id="KW-0573">Peptidoglycan synthesis</keyword>
<keyword evidence="9" id="KW-0133">Cell shape</keyword>
<evidence type="ECO:0000256" key="6">
    <source>
        <dbReference type="ARBA" id="ARBA00022670"/>
    </source>
</evidence>
<dbReference type="InterPro" id="IPR018044">
    <property type="entry name" value="Peptidase_S11"/>
</dbReference>
<feature type="active site" description="Acyl-ester intermediate" evidence="13">
    <location>
        <position position="93"/>
    </location>
</feature>
<dbReference type="PRINTS" id="PR00725">
    <property type="entry name" value="DADACBPTASE1"/>
</dbReference>
<dbReference type="GO" id="GO:0006508">
    <property type="term" value="P:proteolysis"/>
    <property type="evidence" value="ECO:0007669"/>
    <property type="project" value="UniProtKB-KW"/>
</dbReference>
<dbReference type="AlphaFoldDB" id="A0A450SQZ6"/>
<dbReference type="UniPathway" id="UPA00219"/>
<keyword evidence="5 17" id="KW-0121">Carboxypeptidase</keyword>
<keyword evidence="6" id="KW-0645">Protease</keyword>